<dbReference type="EMBL" id="MU154527">
    <property type="protein sequence ID" value="KAF9500534.1"/>
    <property type="molecule type" value="Genomic_DNA"/>
</dbReference>
<evidence type="ECO:0000256" key="6">
    <source>
        <dbReference type="ARBA" id="ARBA00022723"/>
    </source>
</evidence>
<dbReference type="EC" id="3.5.4.4" evidence="4"/>
<dbReference type="InterPro" id="IPR001365">
    <property type="entry name" value="A_deaminase_dom"/>
</dbReference>
<keyword evidence="8" id="KW-0378">Hydrolase</keyword>
<organism evidence="11 12">
    <name type="scientific">Pleurotus eryngii</name>
    <name type="common">Boletus of the steppes</name>
    <dbReference type="NCBI Taxonomy" id="5323"/>
    <lineage>
        <taxon>Eukaryota</taxon>
        <taxon>Fungi</taxon>
        <taxon>Dikarya</taxon>
        <taxon>Basidiomycota</taxon>
        <taxon>Agaricomycotina</taxon>
        <taxon>Agaricomycetes</taxon>
        <taxon>Agaricomycetidae</taxon>
        <taxon>Agaricales</taxon>
        <taxon>Pleurotineae</taxon>
        <taxon>Pleurotaceae</taxon>
        <taxon>Pleurotus</taxon>
    </lineage>
</organism>
<dbReference type="PANTHER" id="PTHR11409:SF39">
    <property type="entry name" value="ADENOSINE DEAMINASE 2"/>
    <property type="match status" value="1"/>
</dbReference>
<dbReference type="PANTHER" id="PTHR11409">
    <property type="entry name" value="ADENOSINE DEAMINASE"/>
    <property type="match status" value="1"/>
</dbReference>
<keyword evidence="12" id="KW-1185">Reference proteome</keyword>
<evidence type="ECO:0000256" key="4">
    <source>
        <dbReference type="ARBA" id="ARBA00012784"/>
    </source>
</evidence>
<name>A0A9P6AA22_PLEER</name>
<dbReference type="Proteomes" id="UP000807025">
    <property type="component" value="Unassembled WGS sequence"/>
</dbReference>
<keyword evidence="7" id="KW-0732">Signal</keyword>
<keyword evidence="5" id="KW-0964">Secreted</keyword>
<evidence type="ECO:0000256" key="3">
    <source>
        <dbReference type="ARBA" id="ARBA00006083"/>
    </source>
</evidence>
<evidence type="ECO:0000256" key="2">
    <source>
        <dbReference type="ARBA" id="ARBA00004613"/>
    </source>
</evidence>
<evidence type="ECO:0000256" key="9">
    <source>
        <dbReference type="ARBA" id="ARBA00047764"/>
    </source>
</evidence>
<dbReference type="AlphaFoldDB" id="A0A9P6AA22"/>
<dbReference type="GO" id="GO:0006154">
    <property type="term" value="P:adenosine catabolic process"/>
    <property type="evidence" value="ECO:0007669"/>
    <property type="project" value="InterPro"/>
</dbReference>
<dbReference type="GO" id="GO:0046103">
    <property type="term" value="P:inosine biosynthetic process"/>
    <property type="evidence" value="ECO:0007669"/>
    <property type="project" value="TreeGrafter"/>
</dbReference>
<evidence type="ECO:0000256" key="8">
    <source>
        <dbReference type="ARBA" id="ARBA00022801"/>
    </source>
</evidence>
<comment type="similarity">
    <text evidence="3">Belongs to the metallo-dependent hydrolases superfamily. Adenosine and AMP deaminases family. ADGF subfamily.</text>
</comment>
<evidence type="ECO:0000313" key="12">
    <source>
        <dbReference type="Proteomes" id="UP000807025"/>
    </source>
</evidence>
<evidence type="ECO:0000256" key="7">
    <source>
        <dbReference type="ARBA" id="ARBA00022729"/>
    </source>
</evidence>
<evidence type="ECO:0000256" key="1">
    <source>
        <dbReference type="ARBA" id="ARBA00001947"/>
    </source>
</evidence>
<dbReference type="Gene3D" id="3.20.20.140">
    <property type="entry name" value="Metal-dependent hydrolases"/>
    <property type="match status" value="1"/>
</dbReference>
<dbReference type="GO" id="GO:0004000">
    <property type="term" value="F:adenosine deaminase activity"/>
    <property type="evidence" value="ECO:0007669"/>
    <property type="project" value="InterPro"/>
</dbReference>
<protein>
    <recommendedName>
        <fullName evidence="4">adenosine deaminase</fullName>
        <ecNumber evidence="4">3.5.4.4</ecNumber>
    </recommendedName>
</protein>
<evidence type="ECO:0000256" key="5">
    <source>
        <dbReference type="ARBA" id="ARBA00022525"/>
    </source>
</evidence>
<evidence type="ECO:0000259" key="10">
    <source>
        <dbReference type="Pfam" id="PF00962"/>
    </source>
</evidence>
<dbReference type="OrthoDB" id="7202371at2759"/>
<dbReference type="InterPro" id="IPR006330">
    <property type="entry name" value="Ado/ade_deaminase"/>
</dbReference>
<sequence length="521" mass="59308">MADTLEQYAKAREALIAEDRRLRRDSSREPSDIELKADKVVRDIRAAEAVSVWGAEHPDIPHPFPGMEFLTGKSVIVKTEIFKILLKMPKGGLLHAHLDATVDVKCLLRLAYEHPALHIRVSDAVNATSVNTVLPEFKAFPKQAYSEVQELTQSPMQWVQLSKARENFPADLGGAQGFDKWLTASMMINPSEAYGTHNTVAKIWQKFTNTFSVASCLTLYAPIFRDYVKEFFLTSIADGISYVEPRINFRHRFMDDADGNECVPHREWLVMFDEVLKEVKEDLQKQGREDEFIGAKIIYTTLRLITPEELTWYTEDCIALKKEFPHLIAGFDLVGNENELKPLIDYLEPLLQFRERQKEEGVEIPFLFHAGETFGDGTETDMNMYDAILLGTKRIGHGFSLVRHPRLMEICRERGIALEVCPISNEILRLTSSMPMHPLPILFNNGVPVALCCDDPSIFGNMGLTFDYYQVLVSSEVTGLVQLAEVARDSIKYSMLEPEEKQRALESWERQWAKFVKEVAA</sequence>
<dbReference type="SUPFAM" id="SSF51556">
    <property type="entry name" value="Metallo-dependent hydrolases"/>
    <property type="match status" value="1"/>
</dbReference>
<reference evidence="11" key="1">
    <citation type="submission" date="2020-11" db="EMBL/GenBank/DDBJ databases">
        <authorList>
            <consortium name="DOE Joint Genome Institute"/>
            <person name="Ahrendt S."/>
            <person name="Riley R."/>
            <person name="Andreopoulos W."/>
            <person name="Labutti K."/>
            <person name="Pangilinan J."/>
            <person name="Ruiz-Duenas F.J."/>
            <person name="Barrasa J.M."/>
            <person name="Sanchez-Garcia M."/>
            <person name="Camarero S."/>
            <person name="Miyauchi S."/>
            <person name="Serrano A."/>
            <person name="Linde D."/>
            <person name="Babiker R."/>
            <person name="Drula E."/>
            <person name="Ayuso-Fernandez I."/>
            <person name="Pacheco R."/>
            <person name="Padilla G."/>
            <person name="Ferreira P."/>
            <person name="Barriuso J."/>
            <person name="Kellner H."/>
            <person name="Castanera R."/>
            <person name="Alfaro M."/>
            <person name="Ramirez L."/>
            <person name="Pisabarro A.G."/>
            <person name="Kuo A."/>
            <person name="Tritt A."/>
            <person name="Lipzen A."/>
            <person name="He G."/>
            <person name="Yan M."/>
            <person name="Ng V."/>
            <person name="Cullen D."/>
            <person name="Martin F."/>
            <person name="Rosso M.-N."/>
            <person name="Henrissat B."/>
            <person name="Hibbett D."/>
            <person name="Martinez A.T."/>
            <person name="Grigoriev I.V."/>
        </authorList>
    </citation>
    <scope>NUCLEOTIDE SEQUENCE</scope>
    <source>
        <strain evidence="11">ATCC 90797</strain>
    </source>
</reference>
<dbReference type="NCBIfam" id="TIGR01431">
    <property type="entry name" value="adm_rel"/>
    <property type="match status" value="1"/>
</dbReference>
<comment type="caution">
    <text evidence="11">The sequence shown here is derived from an EMBL/GenBank/DDBJ whole genome shotgun (WGS) entry which is preliminary data.</text>
</comment>
<gene>
    <name evidence="11" type="ORF">BDN71DRAFT_1139580</name>
</gene>
<dbReference type="InterPro" id="IPR006331">
    <property type="entry name" value="ADGF"/>
</dbReference>
<accession>A0A9P6AA22</accession>
<evidence type="ECO:0000313" key="11">
    <source>
        <dbReference type="EMBL" id="KAF9500534.1"/>
    </source>
</evidence>
<dbReference type="FunFam" id="3.20.20.140:FF:000017">
    <property type="entry name" value="Adenosine deaminase 2"/>
    <property type="match status" value="1"/>
</dbReference>
<proteinExistence type="inferred from homology"/>
<dbReference type="GO" id="GO:0005615">
    <property type="term" value="C:extracellular space"/>
    <property type="evidence" value="ECO:0007669"/>
    <property type="project" value="InterPro"/>
</dbReference>
<dbReference type="GO" id="GO:0046872">
    <property type="term" value="F:metal ion binding"/>
    <property type="evidence" value="ECO:0007669"/>
    <property type="project" value="UniProtKB-KW"/>
</dbReference>
<dbReference type="InterPro" id="IPR032466">
    <property type="entry name" value="Metal_Hydrolase"/>
</dbReference>
<comment type="cofactor">
    <cofactor evidence="1">
        <name>Zn(2+)</name>
        <dbReference type="ChEBI" id="CHEBI:29105"/>
    </cofactor>
</comment>
<comment type="subcellular location">
    <subcellularLocation>
        <location evidence="2">Secreted</location>
    </subcellularLocation>
</comment>
<dbReference type="Pfam" id="PF00962">
    <property type="entry name" value="A_deaminase"/>
    <property type="match status" value="1"/>
</dbReference>
<comment type="catalytic activity">
    <reaction evidence="9">
        <text>adenosine + H2O + H(+) = inosine + NH4(+)</text>
        <dbReference type="Rhea" id="RHEA:24408"/>
        <dbReference type="ChEBI" id="CHEBI:15377"/>
        <dbReference type="ChEBI" id="CHEBI:15378"/>
        <dbReference type="ChEBI" id="CHEBI:16335"/>
        <dbReference type="ChEBI" id="CHEBI:17596"/>
        <dbReference type="ChEBI" id="CHEBI:28938"/>
        <dbReference type="EC" id="3.5.4.4"/>
    </reaction>
</comment>
<keyword evidence="6" id="KW-0479">Metal-binding</keyword>
<feature type="domain" description="Adenosine deaminase" evidence="10">
    <location>
        <begin position="201"/>
        <end position="506"/>
    </location>
</feature>